<evidence type="ECO:0000256" key="1">
    <source>
        <dbReference type="SAM" id="MobiDB-lite"/>
    </source>
</evidence>
<accession>A0AAW2BGB2</accession>
<dbReference type="EMBL" id="JAZDWU010000012">
    <property type="protein sequence ID" value="KAK9985036.1"/>
    <property type="molecule type" value="Genomic_DNA"/>
</dbReference>
<organism evidence="3 4">
    <name type="scientific">Lithocarpus litseifolius</name>
    <dbReference type="NCBI Taxonomy" id="425828"/>
    <lineage>
        <taxon>Eukaryota</taxon>
        <taxon>Viridiplantae</taxon>
        <taxon>Streptophyta</taxon>
        <taxon>Embryophyta</taxon>
        <taxon>Tracheophyta</taxon>
        <taxon>Spermatophyta</taxon>
        <taxon>Magnoliopsida</taxon>
        <taxon>eudicotyledons</taxon>
        <taxon>Gunneridae</taxon>
        <taxon>Pentapetalae</taxon>
        <taxon>rosids</taxon>
        <taxon>fabids</taxon>
        <taxon>Fagales</taxon>
        <taxon>Fagaceae</taxon>
        <taxon>Lithocarpus</taxon>
    </lineage>
</organism>
<feature type="region of interest" description="Disordered" evidence="1">
    <location>
        <begin position="1"/>
        <end position="27"/>
    </location>
</feature>
<reference evidence="3 4" key="1">
    <citation type="submission" date="2024-01" db="EMBL/GenBank/DDBJ databases">
        <title>A telomere-to-telomere, gap-free genome of sweet tea (Lithocarpus litseifolius).</title>
        <authorList>
            <person name="Zhou J."/>
        </authorList>
    </citation>
    <scope>NUCLEOTIDE SEQUENCE [LARGE SCALE GENOMIC DNA]</scope>
    <source>
        <strain evidence="3">Zhou-2022a</strain>
        <tissue evidence="3">Leaf</tissue>
    </source>
</reference>
<evidence type="ECO:0000259" key="2">
    <source>
        <dbReference type="Pfam" id="PF13456"/>
    </source>
</evidence>
<sequence length="313" mass="34743">MELADLAPARERGQWQRAEGNKTQVPPVKPNNYALSLQSVQLVAKELYSQIGVIHSTKELSSTDQNKRLDCTIAFMFPILDIWSIVIKPRPDIDPVDELSHWVTGSTSSTSGSLVEPQDSNITQYEAAAALLAEFQGKPKAKPERKNFHPQCWTPPEQGVYKANYDGAYFVEEEKAGIGVVVRNELGQVMGSLAEKIEMSAFVEVLEALAAKRAMIFMEELGLRQAIFEGDSEIVVKALVGDCPVRSSIGHIVKNCKSLMGLFQTYTFSHVRRQINSVAHALARRAKNSSPLFVWMESVPSDISYIVYVDITP</sequence>
<evidence type="ECO:0000313" key="3">
    <source>
        <dbReference type="EMBL" id="KAK9985036.1"/>
    </source>
</evidence>
<dbReference type="PANTHER" id="PTHR47074:SF48">
    <property type="entry name" value="POLYNUCLEOTIDYL TRANSFERASE, RIBONUCLEASE H-LIKE SUPERFAMILY PROTEIN"/>
    <property type="match status" value="1"/>
</dbReference>
<dbReference type="Gene3D" id="3.30.420.10">
    <property type="entry name" value="Ribonuclease H-like superfamily/Ribonuclease H"/>
    <property type="match status" value="1"/>
</dbReference>
<dbReference type="PANTHER" id="PTHR47074">
    <property type="entry name" value="BNAC02G40300D PROTEIN"/>
    <property type="match status" value="1"/>
</dbReference>
<feature type="domain" description="RNase H type-1" evidence="2">
    <location>
        <begin position="164"/>
        <end position="286"/>
    </location>
</feature>
<gene>
    <name evidence="3" type="ORF">SO802_034561</name>
</gene>
<dbReference type="SUPFAM" id="SSF53098">
    <property type="entry name" value="Ribonuclease H-like"/>
    <property type="match status" value="1"/>
</dbReference>
<dbReference type="InterPro" id="IPR052929">
    <property type="entry name" value="RNase_H-like_EbsB-rel"/>
</dbReference>
<keyword evidence="4" id="KW-1185">Reference proteome</keyword>
<comment type="caution">
    <text evidence="3">The sequence shown here is derived from an EMBL/GenBank/DDBJ whole genome shotgun (WGS) entry which is preliminary data.</text>
</comment>
<dbReference type="Pfam" id="PF13456">
    <property type="entry name" value="RVT_3"/>
    <property type="match status" value="1"/>
</dbReference>
<dbReference type="CDD" id="cd06222">
    <property type="entry name" value="RNase_H_like"/>
    <property type="match status" value="1"/>
</dbReference>
<name>A0AAW2BGB2_9ROSI</name>
<evidence type="ECO:0000313" key="4">
    <source>
        <dbReference type="Proteomes" id="UP001459277"/>
    </source>
</evidence>
<proteinExistence type="predicted"/>
<dbReference type="GO" id="GO:0003676">
    <property type="term" value="F:nucleic acid binding"/>
    <property type="evidence" value="ECO:0007669"/>
    <property type="project" value="InterPro"/>
</dbReference>
<dbReference type="GO" id="GO:0004523">
    <property type="term" value="F:RNA-DNA hybrid ribonuclease activity"/>
    <property type="evidence" value="ECO:0007669"/>
    <property type="project" value="InterPro"/>
</dbReference>
<dbReference type="InterPro" id="IPR012337">
    <property type="entry name" value="RNaseH-like_sf"/>
</dbReference>
<dbReference type="InterPro" id="IPR036397">
    <property type="entry name" value="RNaseH_sf"/>
</dbReference>
<dbReference type="Proteomes" id="UP001459277">
    <property type="component" value="Unassembled WGS sequence"/>
</dbReference>
<dbReference type="InterPro" id="IPR002156">
    <property type="entry name" value="RNaseH_domain"/>
</dbReference>
<protein>
    <recommendedName>
        <fullName evidence="2">RNase H type-1 domain-containing protein</fullName>
    </recommendedName>
</protein>
<dbReference type="AlphaFoldDB" id="A0AAW2BGB2"/>
<dbReference type="InterPro" id="IPR044730">
    <property type="entry name" value="RNase_H-like_dom_plant"/>
</dbReference>